<organism evidence="1 2">
    <name type="scientific">Dentiscutata heterogama</name>
    <dbReference type="NCBI Taxonomy" id="1316150"/>
    <lineage>
        <taxon>Eukaryota</taxon>
        <taxon>Fungi</taxon>
        <taxon>Fungi incertae sedis</taxon>
        <taxon>Mucoromycota</taxon>
        <taxon>Glomeromycotina</taxon>
        <taxon>Glomeromycetes</taxon>
        <taxon>Diversisporales</taxon>
        <taxon>Gigasporaceae</taxon>
        <taxon>Dentiscutata</taxon>
    </lineage>
</organism>
<dbReference type="EMBL" id="CAJVPU010016890">
    <property type="protein sequence ID" value="CAG8656102.1"/>
    <property type="molecule type" value="Genomic_DNA"/>
</dbReference>
<reference evidence="1" key="1">
    <citation type="submission" date="2021-06" db="EMBL/GenBank/DDBJ databases">
        <authorList>
            <person name="Kallberg Y."/>
            <person name="Tangrot J."/>
            <person name="Rosling A."/>
        </authorList>
    </citation>
    <scope>NUCLEOTIDE SEQUENCE</scope>
    <source>
        <strain evidence="1">IL203A</strain>
    </source>
</reference>
<keyword evidence="2" id="KW-1185">Reference proteome</keyword>
<sequence>HKRTTLNFYYENLSQASQAEIEIPENISDFIFQQKRDLNEYFFVSFYATTRLYNIWTSGHSII</sequence>
<name>A0ACA9NHY1_9GLOM</name>
<comment type="caution">
    <text evidence="1">The sequence shown here is derived from an EMBL/GenBank/DDBJ whole genome shotgun (WGS) entry which is preliminary data.</text>
</comment>
<accession>A0ACA9NHY1</accession>
<dbReference type="Proteomes" id="UP000789702">
    <property type="component" value="Unassembled WGS sequence"/>
</dbReference>
<proteinExistence type="predicted"/>
<feature type="non-terminal residue" evidence="1">
    <location>
        <position position="63"/>
    </location>
</feature>
<protein>
    <submittedName>
        <fullName evidence="1">494_t:CDS:1</fullName>
    </submittedName>
</protein>
<evidence type="ECO:0000313" key="2">
    <source>
        <dbReference type="Proteomes" id="UP000789702"/>
    </source>
</evidence>
<feature type="non-terminal residue" evidence="1">
    <location>
        <position position="1"/>
    </location>
</feature>
<evidence type="ECO:0000313" key="1">
    <source>
        <dbReference type="EMBL" id="CAG8656102.1"/>
    </source>
</evidence>
<gene>
    <name evidence="1" type="ORF">DHETER_LOCUS9528</name>
</gene>